<accession>A0ACB9QBJ7</accession>
<dbReference type="EMBL" id="CM042885">
    <property type="protein sequence ID" value="KAI4363809.1"/>
    <property type="molecule type" value="Genomic_DNA"/>
</dbReference>
<reference evidence="2" key="1">
    <citation type="journal article" date="2023" name="Front. Plant Sci.">
        <title>Chromosomal-level genome assembly of Melastoma candidum provides insights into trichome evolution.</title>
        <authorList>
            <person name="Zhong Y."/>
            <person name="Wu W."/>
            <person name="Sun C."/>
            <person name="Zou P."/>
            <person name="Liu Y."/>
            <person name="Dai S."/>
            <person name="Zhou R."/>
        </authorList>
    </citation>
    <scope>NUCLEOTIDE SEQUENCE [LARGE SCALE GENOMIC DNA]</scope>
</reference>
<proteinExistence type="predicted"/>
<protein>
    <submittedName>
        <fullName evidence="1">Uncharacterized protein</fullName>
    </submittedName>
</protein>
<gene>
    <name evidence="1" type="ORF">MLD38_019981</name>
</gene>
<name>A0ACB9QBJ7_9MYRT</name>
<sequence length="243" mass="26875">MVIVGERKELRATPFWRTGMTSSDDSGSPSASPFVFHGSNDQEAVMGSSHDGKSGTGVMATMAKFLLPARRRLRLDPPSKLCFPYEPGNQVRSAIEIKNVRKSPVCFKFQTTAPKSCYMNLNMGSVFKFVEPLDCGEQAANQNNKVKFKIMSMKMDADQHYVSEMFDEKSDQVAVEQILKVGFVDPDHSSPAFEKLNRLLAEADAAMESQKRPSFGNGRKAFGGGGLISDEWKEGKITEQSSR</sequence>
<evidence type="ECO:0000313" key="2">
    <source>
        <dbReference type="Proteomes" id="UP001057402"/>
    </source>
</evidence>
<evidence type="ECO:0000313" key="1">
    <source>
        <dbReference type="EMBL" id="KAI4363809.1"/>
    </source>
</evidence>
<dbReference type="Proteomes" id="UP001057402">
    <property type="component" value="Chromosome 6"/>
</dbReference>
<organism evidence="1 2">
    <name type="scientific">Melastoma candidum</name>
    <dbReference type="NCBI Taxonomy" id="119954"/>
    <lineage>
        <taxon>Eukaryota</taxon>
        <taxon>Viridiplantae</taxon>
        <taxon>Streptophyta</taxon>
        <taxon>Embryophyta</taxon>
        <taxon>Tracheophyta</taxon>
        <taxon>Spermatophyta</taxon>
        <taxon>Magnoliopsida</taxon>
        <taxon>eudicotyledons</taxon>
        <taxon>Gunneridae</taxon>
        <taxon>Pentapetalae</taxon>
        <taxon>rosids</taxon>
        <taxon>malvids</taxon>
        <taxon>Myrtales</taxon>
        <taxon>Melastomataceae</taxon>
        <taxon>Melastomatoideae</taxon>
        <taxon>Melastomateae</taxon>
        <taxon>Melastoma</taxon>
    </lineage>
</organism>
<comment type="caution">
    <text evidence="1">The sequence shown here is derived from an EMBL/GenBank/DDBJ whole genome shotgun (WGS) entry which is preliminary data.</text>
</comment>
<keyword evidence="2" id="KW-1185">Reference proteome</keyword>